<name>A0A8S3QHG7_MYTED</name>
<reference evidence="1" key="1">
    <citation type="submission" date="2021-03" db="EMBL/GenBank/DDBJ databases">
        <authorList>
            <person name="Bekaert M."/>
        </authorList>
    </citation>
    <scope>NUCLEOTIDE SEQUENCE</scope>
</reference>
<protein>
    <submittedName>
        <fullName evidence="1">Uncharacterized protein</fullName>
    </submittedName>
</protein>
<dbReference type="EMBL" id="CAJPWZ010000470">
    <property type="protein sequence ID" value="CAG2194153.1"/>
    <property type="molecule type" value="Genomic_DNA"/>
</dbReference>
<comment type="caution">
    <text evidence="1">The sequence shown here is derived from an EMBL/GenBank/DDBJ whole genome shotgun (WGS) entry which is preliminary data.</text>
</comment>
<organism evidence="1 2">
    <name type="scientific">Mytilus edulis</name>
    <name type="common">Blue mussel</name>
    <dbReference type="NCBI Taxonomy" id="6550"/>
    <lineage>
        <taxon>Eukaryota</taxon>
        <taxon>Metazoa</taxon>
        <taxon>Spiralia</taxon>
        <taxon>Lophotrochozoa</taxon>
        <taxon>Mollusca</taxon>
        <taxon>Bivalvia</taxon>
        <taxon>Autobranchia</taxon>
        <taxon>Pteriomorphia</taxon>
        <taxon>Mytilida</taxon>
        <taxon>Mytiloidea</taxon>
        <taxon>Mytilidae</taxon>
        <taxon>Mytilinae</taxon>
        <taxon>Mytilus</taxon>
    </lineage>
</organism>
<keyword evidence="2" id="KW-1185">Reference proteome</keyword>
<sequence length="212" mass="24323">MDKDDEDSIDSILTEIETSLQSTYPETGENENQVFSAFYEDQRTVGYGRKDDASFMLTYNNPFDPRLMNGMLDGTENKIETLNQTTKASSLGPTIINDNYNSQQNIKNNTNSIYTRVQNPILPNPYPRNNEFQGIQPKPLDQSSWSHQVTDQIITPQIIQQANYGQIRTNQGNNNYGMTKTSTNNYLTTITHQQKSNLHQDLISNWYVHQGW</sequence>
<dbReference type="OrthoDB" id="6153554at2759"/>
<accession>A0A8S3QHG7</accession>
<dbReference type="AlphaFoldDB" id="A0A8S3QHG7"/>
<evidence type="ECO:0000313" key="2">
    <source>
        <dbReference type="Proteomes" id="UP000683360"/>
    </source>
</evidence>
<gene>
    <name evidence="1" type="ORF">MEDL_9195</name>
</gene>
<proteinExistence type="predicted"/>
<dbReference type="Proteomes" id="UP000683360">
    <property type="component" value="Unassembled WGS sequence"/>
</dbReference>
<evidence type="ECO:0000313" key="1">
    <source>
        <dbReference type="EMBL" id="CAG2194153.1"/>
    </source>
</evidence>